<dbReference type="SUPFAM" id="SSF53850">
    <property type="entry name" value="Periplasmic binding protein-like II"/>
    <property type="match status" value="1"/>
</dbReference>
<feature type="domain" description="SsuA/THI5-like" evidence="1">
    <location>
        <begin position="81"/>
        <end position="285"/>
    </location>
</feature>
<dbReference type="InterPro" id="IPR015168">
    <property type="entry name" value="SsuA/THI5"/>
</dbReference>
<organism evidence="2 3">
    <name type="scientific">Methylorubrum populi</name>
    <dbReference type="NCBI Taxonomy" id="223967"/>
    <lineage>
        <taxon>Bacteria</taxon>
        <taxon>Pseudomonadati</taxon>
        <taxon>Pseudomonadota</taxon>
        <taxon>Alphaproteobacteria</taxon>
        <taxon>Hyphomicrobiales</taxon>
        <taxon>Methylobacteriaceae</taxon>
        <taxon>Methylorubrum</taxon>
    </lineage>
</organism>
<name>A0A833N3U8_9HYPH</name>
<dbReference type="GO" id="GO:0009228">
    <property type="term" value="P:thiamine biosynthetic process"/>
    <property type="evidence" value="ECO:0007669"/>
    <property type="project" value="InterPro"/>
</dbReference>
<dbReference type="PANTHER" id="PTHR31528">
    <property type="entry name" value="4-AMINO-5-HYDROXYMETHYL-2-METHYLPYRIMIDINE PHOSPHATE SYNTHASE THI11-RELATED"/>
    <property type="match status" value="1"/>
</dbReference>
<dbReference type="PANTHER" id="PTHR31528:SF3">
    <property type="entry name" value="THIAMINE BIOSYNTHESIS PROTEIN HI_0357-RELATED"/>
    <property type="match status" value="1"/>
</dbReference>
<protein>
    <submittedName>
        <fullName evidence="2">Hydroxymethylpyrimidine ABC transporter substrate-binding component</fullName>
    </submittedName>
</protein>
<dbReference type="EMBL" id="WEKV01000005">
    <property type="protein sequence ID" value="KAB7786954.1"/>
    <property type="molecule type" value="Genomic_DNA"/>
</dbReference>
<gene>
    <name evidence="2" type="ORF">F8B43_0904</name>
</gene>
<evidence type="ECO:0000259" key="1">
    <source>
        <dbReference type="Pfam" id="PF09084"/>
    </source>
</evidence>
<dbReference type="Pfam" id="PF09084">
    <property type="entry name" value="NMT1"/>
    <property type="match status" value="1"/>
</dbReference>
<reference evidence="2 3" key="1">
    <citation type="submission" date="2019-10" db="EMBL/GenBank/DDBJ databases">
        <title>Draft Genome Sequence of the Caffeine Degrading Methylotroph Methylorubrum populi PINKEL.</title>
        <authorList>
            <person name="Dawson S.C."/>
            <person name="Zhang X."/>
            <person name="Wright M.E."/>
            <person name="Sharma G."/>
            <person name="Langner J.T."/>
            <person name="Ditty J.L."/>
            <person name="Subuyuj G.A."/>
        </authorList>
    </citation>
    <scope>NUCLEOTIDE SEQUENCE [LARGE SCALE GENOMIC DNA]</scope>
    <source>
        <strain evidence="2 3">Pinkel</strain>
    </source>
</reference>
<dbReference type="Proteomes" id="UP000469949">
    <property type="component" value="Unassembled WGS sequence"/>
</dbReference>
<accession>A0A833N3U8</accession>
<dbReference type="InterPro" id="IPR027939">
    <property type="entry name" value="NMT1/THI5"/>
</dbReference>
<dbReference type="Gene3D" id="3.40.190.10">
    <property type="entry name" value="Periplasmic binding protein-like II"/>
    <property type="match status" value="2"/>
</dbReference>
<evidence type="ECO:0000313" key="3">
    <source>
        <dbReference type="Proteomes" id="UP000469949"/>
    </source>
</evidence>
<proteinExistence type="predicted"/>
<sequence length="367" mass="39880">MLFAQHCIRFSDTAQPERIRRGMVHASGPNRNRGGGPSPMRSIRFDTGASTLLAATLALAMAGPARAADKIVFLTSWYAQAEHGGFYQAKATGLYEKAGLDVEIRMGGPQVNGMQLLLAGEADAIMGYDIQVLQAVEKGLPAVTVAASFQYDLQGMMTHDDVTSLAGVKDKTILVSSAGMTAWWPWLKKKYALSDGQVRAYTFNLQPFFADKTVVQQAYPSSEPFQAQEKGVPVNFFLFAKDGYPPYGTTIVTTRKLAEGKPEAMRKFVAASMEGWKSYMANPAPANALIKAANPKMSDSQIAFGIARMKALKVLGGEENVAIGTMTEARWKASYDYLVEAGLLKASTDWKRAFTLDFMPVLSAKAE</sequence>
<comment type="caution">
    <text evidence="2">The sequence shown here is derived from an EMBL/GenBank/DDBJ whole genome shotgun (WGS) entry which is preliminary data.</text>
</comment>
<evidence type="ECO:0000313" key="2">
    <source>
        <dbReference type="EMBL" id="KAB7786954.1"/>
    </source>
</evidence>
<dbReference type="AlphaFoldDB" id="A0A833N3U8"/>